<proteinExistence type="predicted"/>
<organism evidence="2 3">
    <name type="scientific">Bacillus mojavensis</name>
    <dbReference type="NCBI Taxonomy" id="72360"/>
    <lineage>
        <taxon>Bacteria</taxon>
        <taxon>Bacillati</taxon>
        <taxon>Bacillota</taxon>
        <taxon>Bacilli</taxon>
        <taxon>Bacillales</taxon>
        <taxon>Bacillaceae</taxon>
        <taxon>Bacillus</taxon>
    </lineage>
</organism>
<gene>
    <name evidence="2" type="ORF">HC660_39070</name>
</gene>
<dbReference type="SUPFAM" id="SSF46955">
    <property type="entry name" value="Putative DNA-binding domain"/>
    <property type="match status" value="1"/>
</dbReference>
<protein>
    <submittedName>
        <fullName evidence="2">Transcriptional regulator, MerR family</fullName>
    </submittedName>
</protein>
<dbReference type="InterPro" id="IPR000551">
    <property type="entry name" value="MerR-type_HTH_dom"/>
</dbReference>
<keyword evidence="3" id="KW-1185">Reference proteome</keyword>
<accession>A0ABX6M2U1</accession>
<dbReference type="EMBL" id="CP051464">
    <property type="protein sequence ID" value="QJC98354.1"/>
    <property type="molecule type" value="Genomic_DNA"/>
</dbReference>
<feature type="domain" description="HTH merR-type" evidence="1">
    <location>
        <begin position="1"/>
        <end position="44"/>
    </location>
</feature>
<dbReference type="PROSITE" id="PS50937">
    <property type="entry name" value="HTH_MERR_2"/>
    <property type="match status" value="1"/>
</dbReference>
<sequence>MTEDEVRYDEKIGLLPPVKRKANGHRVFSEDDKKRLLLIDRRVG</sequence>
<name>A0ABX6M2U1_BACMO</name>
<dbReference type="InterPro" id="IPR009061">
    <property type="entry name" value="DNA-bd_dom_put_sf"/>
</dbReference>
<dbReference type="Pfam" id="PF00376">
    <property type="entry name" value="MerR"/>
    <property type="match status" value="1"/>
</dbReference>
<evidence type="ECO:0000313" key="3">
    <source>
        <dbReference type="Proteomes" id="UP000501048"/>
    </source>
</evidence>
<dbReference type="Proteomes" id="UP000501048">
    <property type="component" value="Chromosome"/>
</dbReference>
<reference evidence="2 3" key="1">
    <citation type="submission" date="2020-04" db="EMBL/GenBank/DDBJ databases">
        <title>Plant growth promoting and environmental Bacillus: genomic and epigenetic comparison.</title>
        <authorList>
            <person name="Reva O.N."/>
            <person name="Lutz S."/>
            <person name="Ahrens C.H."/>
        </authorList>
    </citation>
    <scope>NUCLEOTIDE SEQUENCE [LARGE SCALE GENOMIC DNA]</scope>
    <source>
        <strain evidence="2 3">UCMB5075</strain>
    </source>
</reference>
<dbReference type="Gene3D" id="1.10.1660.10">
    <property type="match status" value="1"/>
</dbReference>
<evidence type="ECO:0000259" key="1">
    <source>
        <dbReference type="PROSITE" id="PS50937"/>
    </source>
</evidence>
<evidence type="ECO:0000313" key="2">
    <source>
        <dbReference type="EMBL" id="QJC98354.1"/>
    </source>
</evidence>